<dbReference type="KEGG" id="mbe:MBM_00305"/>
<dbReference type="PANTHER" id="PTHR24320">
    <property type="entry name" value="RETINOL DEHYDROGENASE"/>
    <property type="match status" value="1"/>
</dbReference>
<gene>
    <name evidence="3" type="ORF">MBM_00305</name>
</gene>
<dbReference type="AlphaFoldDB" id="K1X801"/>
<keyword evidence="4" id="KW-1185">Reference proteome</keyword>
<dbReference type="PRINTS" id="PR00081">
    <property type="entry name" value="GDHRDH"/>
</dbReference>
<dbReference type="SUPFAM" id="SSF51735">
    <property type="entry name" value="NAD(P)-binding Rossmann-fold domains"/>
    <property type="match status" value="1"/>
</dbReference>
<dbReference type="Proteomes" id="UP000006753">
    <property type="component" value="Unassembled WGS sequence"/>
</dbReference>
<evidence type="ECO:0000313" key="3">
    <source>
        <dbReference type="EMBL" id="EKD21192.1"/>
    </source>
</evidence>
<proteinExistence type="inferred from homology"/>
<protein>
    <submittedName>
        <fullName evidence="3">Short-chain dehydrogenase/reductase SDR</fullName>
    </submittedName>
</protein>
<dbReference type="HOGENOM" id="CLU_010194_44_5_1"/>
<dbReference type="Pfam" id="PF00106">
    <property type="entry name" value="adh_short"/>
    <property type="match status" value="1"/>
</dbReference>
<evidence type="ECO:0000256" key="1">
    <source>
        <dbReference type="ARBA" id="ARBA00006484"/>
    </source>
</evidence>
<dbReference type="PANTHER" id="PTHR24320:SF274">
    <property type="entry name" value="CHAIN DEHYDROGENASE, PUTATIVE (AFU_ORTHOLOGUE AFUA_4G00440)-RELATED"/>
    <property type="match status" value="1"/>
</dbReference>
<reference evidence="3 4" key="1">
    <citation type="journal article" date="2012" name="BMC Genomics">
        <title>Sequencing the genome of Marssonina brunnea reveals fungus-poplar co-evolution.</title>
        <authorList>
            <person name="Zhu S."/>
            <person name="Cao Y.-Z."/>
            <person name="Jiang C."/>
            <person name="Tan B.-Y."/>
            <person name="Wang Z."/>
            <person name="Feng S."/>
            <person name="Zhang L."/>
            <person name="Su X.-H."/>
            <person name="Brejova B."/>
            <person name="Vinar T."/>
            <person name="Xu M."/>
            <person name="Wang M.-X."/>
            <person name="Zhang S.-G."/>
            <person name="Huang M.-R."/>
            <person name="Wu R."/>
            <person name="Zhou Y."/>
        </authorList>
    </citation>
    <scope>NUCLEOTIDE SEQUENCE [LARGE SCALE GENOMIC DNA]</scope>
    <source>
        <strain evidence="3 4">MB_m1</strain>
    </source>
</reference>
<dbReference type="OMA" id="EAYGQHW"/>
<dbReference type="GO" id="GO:0016491">
    <property type="term" value="F:oxidoreductase activity"/>
    <property type="evidence" value="ECO:0007669"/>
    <property type="project" value="UniProtKB-KW"/>
</dbReference>
<organism evidence="3 4">
    <name type="scientific">Marssonina brunnea f. sp. multigermtubi (strain MB_m1)</name>
    <name type="common">Marssonina leaf spot fungus</name>
    <dbReference type="NCBI Taxonomy" id="1072389"/>
    <lineage>
        <taxon>Eukaryota</taxon>
        <taxon>Fungi</taxon>
        <taxon>Dikarya</taxon>
        <taxon>Ascomycota</taxon>
        <taxon>Pezizomycotina</taxon>
        <taxon>Leotiomycetes</taxon>
        <taxon>Helotiales</taxon>
        <taxon>Drepanopezizaceae</taxon>
        <taxon>Drepanopeziza</taxon>
    </lineage>
</organism>
<dbReference type="InterPro" id="IPR002347">
    <property type="entry name" value="SDR_fam"/>
</dbReference>
<dbReference type="OrthoDB" id="191139at2759"/>
<accession>K1X801</accession>
<dbReference type="STRING" id="1072389.K1X801"/>
<keyword evidence="2" id="KW-0560">Oxidoreductase</keyword>
<evidence type="ECO:0000313" key="4">
    <source>
        <dbReference type="Proteomes" id="UP000006753"/>
    </source>
</evidence>
<dbReference type="Gene3D" id="3.40.50.720">
    <property type="entry name" value="NAD(P)-binding Rossmann-like Domain"/>
    <property type="match status" value="1"/>
</dbReference>
<comment type="similarity">
    <text evidence="1">Belongs to the short-chain dehydrogenases/reductases (SDR) family.</text>
</comment>
<dbReference type="EMBL" id="JH921428">
    <property type="protein sequence ID" value="EKD21192.1"/>
    <property type="molecule type" value="Genomic_DNA"/>
</dbReference>
<name>K1X801_MARBU</name>
<evidence type="ECO:0000256" key="2">
    <source>
        <dbReference type="ARBA" id="ARBA00023002"/>
    </source>
</evidence>
<dbReference type="eggNOG" id="KOG1208">
    <property type="taxonomic scope" value="Eukaryota"/>
</dbReference>
<dbReference type="InParanoid" id="K1X801"/>
<dbReference type="InterPro" id="IPR036291">
    <property type="entry name" value="NAD(P)-bd_dom_sf"/>
</dbReference>
<sequence>MARIFITGSSDGIGHHLARSLISAGHAVTLRARSPPRAQETLSATPGAAGILVGDLSSIALTEALAHEANISGPFDAVIHNAGVGYATGRQMTEDGLAIAFAVNVLASYVLTCLMEKPRRLVYLSSGLHRGGREDLVDVGWTDDGRDWDGMRAYSDSKLMDVLLAFSVTRHWPGVSSNAFSPVWVKTEMSGSGASGSIEKSCWAFGNACDWRPGGGWEWEVLCCELGK</sequence>